<sequence>MKWYSAKVAWHDAFLDIESRVGKTPSGFRTNLGRIAKNVEAGKVQDIVAKLPQPIKEWGMFCYAPDHLRTEKLKSRIADRLYKVVIQKHGDKIINSRIKCARLISLCNVAIEDRKEQQWKGEFIPAAKKAELLDVKKQNFTRDWGDVYSTMQSFLDDYCGKALGPVSVLCEKERNALEQEAA</sequence>
<proteinExistence type="predicted"/>
<protein>
    <submittedName>
        <fullName evidence="1">Uncharacterized protein</fullName>
    </submittedName>
</protein>
<evidence type="ECO:0000313" key="1">
    <source>
        <dbReference type="EMBL" id="NYZ70252.1"/>
    </source>
</evidence>
<reference evidence="1 2" key="1">
    <citation type="submission" date="2020-07" db="EMBL/GenBank/DDBJ databases">
        <title>Endozoicomonas sp. nov., isolated from sediment.</title>
        <authorList>
            <person name="Gu T."/>
        </authorList>
    </citation>
    <scope>NUCLEOTIDE SEQUENCE [LARGE SCALE GENOMIC DNA]</scope>
    <source>
        <strain evidence="1 2">SM1973</strain>
    </source>
</reference>
<organism evidence="1 2">
    <name type="scientific">Spartinivicinus marinus</name>
    <dbReference type="NCBI Taxonomy" id="2994442"/>
    <lineage>
        <taxon>Bacteria</taxon>
        <taxon>Pseudomonadati</taxon>
        <taxon>Pseudomonadota</taxon>
        <taxon>Gammaproteobacteria</taxon>
        <taxon>Oceanospirillales</taxon>
        <taxon>Zooshikellaceae</taxon>
        <taxon>Spartinivicinus</taxon>
    </lineage>
</organism>
<dbReference type="Proteomes" id="UP000569732">
    <property type="component" value="Unassembled WGS sequence"/>
</dbReference>
<dbReference type="RefSeq" id="WP_180572155.1">
    <property type="nucleotide sequence ID" value="NZ_JACCKB010000366.1"/>
</dbReference>
<evidence type="ECO:0000313" key="2">
    <source>
        <dbReference type="Proteomes" id="UP000569732"/>
    </source>
</evidence>
<dbReference type="AlphaFoldDB" id="A0A853IEI7"/>
<dbReference type="EMBL" id="JACCKB010000366">
    <property type="protein sequence ID" value="NYZ70252.1"/>
    <property type="molecule type" value="Genomic_DNA"/>
</dbReference>
<comment type="caution">
    <text evidence="1">The sequence shown here is derived from an EMBL/GenBank/DDBJ whole genome shotgun (WGS) entry which is preliminary data.</text>
</comment>
<gene>
    <name evidence="1" type="ORF">H0A36_30020</name>
</gene>
<accession>A0A853IEI7</accession>
<name>A0A853IEI7_9GAMM</name>
<keyword evidence="2" id="KW-1185">Reference proteome</keyword>